<feature type="domain" description="NAD(P)-binding" evidence="1">
    <location>
        <begin position="10"/>
        <end position="122"/>
    </location>
</feature>
<dbReference type="CDD" id="cd05250">
    <property type="entry name" value="CC3_like_SDR_a"/>
    <property type="match status" value="1"/>
</dbReference>
<dbReference type="InterPro" id="IPR036291">
    <property type="entry name" value="NAD(P)-bd_dom_sf"/>
</dbReference>
<accession>A0ABT8F813</accession>
<reference evidence="2" key="1">
    <citation type="submission" date="2023-06" db="EMBL/GenBank/DDBJ databases">
        <title>Cytophagales bacterium Strain LB-30, isolated from soil.</title>
        <authorList>
            <person name="Liu B."/>
        </authorList>
    </citation>
    <scope>NUCLEOTIDE SEQUENCE</scope>
    <source>
        <strain evidence="2">LB-30</strain>
    </source>
</reference>
<keyword evidence="3" id="KW-1185">Reference proteome</keyword>
<protein>
    <submittedName>
        <fullName evidence="2">Oxidoreductase</fullName>
    </submittedName>
</protein>
<dbReference type="Gene3D" id="3.40.50.720">
    <property type="entry name" value="NAD(P)-binding Rossmann-like Domain"/>
    <property type="match status" value="1"/>
</dbReference>
<dbReference type="InterPro" id="IPR016040">
    <property type="entry name" value="NAD(P)-bd_dom"/>
</dbReference>
<name>A0ABT8F813_9BACT</name>
<evidence type="ECO:0000259" key="1">
    <source>
        <dbReference type="Pfam" id="PF13460"/>
    </source>
</evidence>
<gene>
    <name evidence="2" type="ORF">QWY31_13495</name>
</gene>
<dbReference type="Pfam" id="PF13460">
    <property type="entry name" value="NAD_binding_10"/>
    <property type="match status" value="1"/>
</dbReference>
<organism evidence="2 3">
    <name type="scientific">Shiella aurantiaca</name>
    <dbReference type="NCBI Taxonomy" id="3058365"/>
    <lineage>
        <taxon>Bacteria</taxon>
        <taxon>Pseudomonadati</taxon>
        <taxon>Bacteroidota</taxon>
        <taxon>Cytophagia</taxon>
        <taxon>Cytophagales</taxon>
        <taxon>Shiellaceae</taxon>
        <taxon>Shiella</taxon>
    </lineage>
</organism>
<dbReference type="Proteomes" id="UP001168552">
    <property type="component" value="Unassembled WGS sequence"/>
</dbReference>
<dbReference type="RefSeq" id="WP_320005056.1">
    <property type="nucleotide sequence ID" value="NZ_JAUHJS010000007.1"/>
</dbReference>
<dbReference type="PANTHER" id="PTHR14097:SF7">
    <property type="entry name" value="OXIDOREDUCTASE HTATIP2"/>
    <property type="match status" value="1"/>
</dbReference>
<evidence type="ECO:0000313" key="2">
    <source>
        <dbReference type="EMBL" id="MDN4166519.1"/>
    </source>
</evidence>
<evidence type="ECO:0000313" key="3">
    <source>
        <dbReference type="Proteomes" id="UP001168552"/>
    </source>
</evidence>
<dbReference type="EMBL" id="JAUHJS010000007">
    <property type="protein sequence ID" value="MDN4166519.1"/>
    <property type="molecule type" value="Genomic_DNA"/>
</dbReference>
<dbReference type="SUPFAM" id="SSF51735">
    <property type="entry name" value="NAD(P)-binding Rossmann-fold domains"/>
    <property type="match status" value="1"/>
</dbReference>
<dbReference type="PANTHER" id="PTHR14097">
    <property type="entry name" value="OXIDOREDUCTASE HTATIP2"/>
    <property type="match status" value="1"/>
</dbReference>
<proteinExistence type="predicted"/>
<sequence length="222" mass="24796">MQKKTAMIVGATGLVASELLQLLLNDSYYRTIITVSRRQLDITHENLVQVIADYDRLEDIEELLEATDVYCCLGTTMAVAGSKEAFYKVDYTYPVEVAKIALKNESSQFLLISAMGANKNSNIFYNRVKGEVEEKIKSLGFPSTHIFRPSLLLGERKEERKGEKFMQKLSQAAPFLFMGPLAKYRPIKAVDVAKGMIAMAKKQVVGISTIDSSQIQKLADTQ</sequence>
<comment type="caution">
    <text evidence="2">The sequence shown here is derived from an EMBL/GenBank/DDBJ whole genome shotgun (WGS) entry which is preliminary data.</text>
</comment>